<dbReference type="Pfam" id="PF13426">
    <property type="entry name" value="PAS_9"/>
    <property type="match status" value="1"/>
</dbReference>
<dbReference type="InterPro" id="IPR036097">
    <property type="entry name" value="HisK_dim/P_sf"/>
</dbReference>
<dbReference type="CDD" id="cd00082">
    <property type="entry name" value="HisKA"/>
    <property type="match status" value="1"/>
</dbReference>
<reference evidence="12" key="1">
    <citation type="submission" date="2022-08" db="EMBL/GenBank/DDBJ databases">
        <title>Catabolic pathway analysis in culturable SAR92 clade bacteria reveals their overlooked roles in DMSP degradation in coastal seas.</title>
        <authorList>
            <person name="He X."/>
            <person name="Zhang X."/>
            <person name="Zhang Y."/>
        </authorList>
    </citation>
    <scope>NUCLEOTIDE SEQUENCE</scope>
    <source>
        <strain evidence="12">H455</strain>
    </source>
</reference>
<keyword evidence="3" id="KW-0597">Phosphoprotein</keyword>
<dbReference type="EMBL" id="CP103416">
    <property type="protein sequence ID" value="UVW36045.1"/>
    <property type="molecule type" value="Genomic_DNA"/>
</dbReference>
<dbReference type="NCBIfam" id="TIGR00229">
    <property type="entry name" value="sensory_box"/>
    <property type="match status" value="2"/>
</dbReference>
<dbReference type="InterPro" id="IPR004358">
    <property type="entry name" value="Sig_transdc_His_kin-like_C"/>
</dbReference>
<evidence type="ECO:0000256" key="4">
    <source>
        <dbReference type="ARBA" id="ARBA00022679"/>
    </source>
</evidence>
<keyword evidence="6" id="KW-0418">Kinase</keyword>
<evidence type="ECO:0000259" key="11">
    <source>
        <dbReference type="PROSITE" id="PS50113"/>
    </source>
</evidence>
<accession>A0ABY5TRR9</accession>
<dbReference type="SMART" id="SM00388">
    <property type="entry name" value="HisKA"/>
    <property type="match status" value="1"/>
</dbReference>
<protein>
    <recommendedName>
        <fullName evidence="2">histidine kinase</fullName>
        <ecNumber evidence="2">2.7.13.3</ecNumber>
    </recommendedName>
</protein>
<dbReference type="Pfam" id="PF02518">
    <property type="entry name" value="HATPase_c"/>
    <property type="match status" value="1"/>
</dbReference>
<dbReference type="PROSITE" id="PS50109">
    <property type="entry name" value="HIS_KIN"/>
    <property type="match status" value="1"/>
</dbReference>
<evidence type="ECO:0000256" key="5">
    <source>
        <dbReference type="ARBA" id="ARBA00022741"/>
    </source>
</evidence>
<dbReference type="PANTHER" id="PTHR43065:SF10">
    <property type="entry name" value="PEROXIDE STRESS-ACTIVATED HISTIDINE KINASE MAK3"/>
    <property type="match status" value="1"/>
</dbReference>
<dbReference type="SUPFAM" id="SSF55785">
    <property type="entry name" value="PYP-like sensor domain (PAS domain)"/>
    <property type="match status" value="2"/>
</dbReference>
<evidence type="ECO:0000256" key="6">
    <source>
        <dbReference type="ARBA" id="ARBA00022777"/>
    </source>
</evidence>
<dbReference type="PANTHER" id="PTHR43065">
    <property type="entry name" value="SENSOR HISTIDINE KINASE"/>
    <property type="match status" value="1"/>
</dbReference>
<proteinExistence type="predicted"/>
<keyword evidence="7" id="KW-0067">ATP-binding</keyword>
<feature type="domain" description="PAS" evidence="10">
    <location>
        <begin position="4"/>
        <end position="48"/>
    </location>
</feature>
<evidence type="ECO:0000259" key="10">
    <source>
        <dbReference type="PROSITE" id="PS50112"/>
    </source>
</evidence>
<dbReference type="Gene3D" id="3.30.565.10">
    <property type="entry name" value="Histidine kinase-like ATPase, C-terminal domain"/>
    <property type="match status" value="1"/>
</dbReference>
<feature type="domain" description="PAC" evidence="11">
    <location>
        <begin position="210"/>
        <end position="260"/>
    </location>
</feature>
<dbReference type="PRINTS" id="PR00344">
    <property type="entry name" value="BCTRLSENSOR"/>
</dbReference>
<dbReference type="Pfam" id="PF00989">
    <property type="entry name" value="PAS"/>
    <property type="match status" value="1"/>
</dbReference>
<evidence type="ECO:0000256" key="7">
    <source>
        <dbReference type="ARBA" id="ARBA00022840"/>
    </source>
</evidence>
<dbReference type="InterPro" id="IPR013767">
    <property type="entry name" value="PAS_fold"/>
</dbReference>
<dbReference type="Proteomes" id="UP001059934">
    <property type="component" value="Chromosome"/>
</dbReference>
<evidence type="ECO:0000256" key="8">
    <source>
        <dbReference type="ARBA" id="ARBA00023012"/>
    </source>
</evidence>
<dbReference type="InterPro" id="IPR003594">
    <property type="entry name" value="HATPase_dom"/>
</dbReference>
<evidence type="ECO:0000256" key="3">
    <source>
        <dbReference type="ARBA" id="ARBA00022553"/>
    </source>
</evidence>
<gene>
    <name evidence="12" type="ORF">NYF23_05400</name>
</gene>
<dbReference type="CDD" id="cd00130">
    <property type="entry name" value="PAS"/>
    <property type="match status" value="2"/>
</dbReference>
<dbReference type="Gene3D" id="1.10.287.130">
    <property type="match status" value="1"/>
</dbReference>
<dbReference type="SMART" id="SM00091">
    <property type="entry name" value="PAS"/>
    <property type="match status" value="2"/>
</dbReference>
<dbReference type="PROSITE" id="PS50112">
    <property type="entry name" value="PAS"/>
    <property type="match status" value="2"/>
</dbReference>
<feature type="domain" description="PAS" evidence="10">
    <location>
        <begin position="134"/>
        <end position="187"/>
    </location>
</feature>
<dbReference type="SUPFAM" id="SSF47384">
    <property type="entry name" value="Homodimeric domain of signal transducing histidine kinase"/>
    <property type="match status" value="1"/>
</dbReference>
<dbReference type="PROSITE" id="PS50113">
    <property type="entry name" value="PAC"/>
    <property type="match status" value="1"/>
</dbReference>
<dbReference type="Pfam" id="PF00512">
    <property type="entry name" value="HisKA"/>
    <property type="match status" value="1"/>
</dbReference>
<dbReference type="Gene3D" id="3.30.450.20">
    <property type="entry name" value="PAS domain"/>
    <property type="match status" value="2"/>
</dbReference>
<feature type="domain" description="Histidine kinase" evidence="9">
    <location>
        <begin position="287"/>
        <end position="503"/>
    </location>
</feature>
<evidence type="ECO:0000259" key="9">
    <source>
        <dbReference type="PROSITE" id="PS50109"/>
    </source>
</evidence>
<dbReference type="SMART" id="SM00387">
    <property type="entry name" value="HATPase_c"/>
    <property type="match status" value="1"/>
</dbReference>
<dbReference type="InterPro" id="IPR036890">
    <property type="entry name" value="HATPase_C_sf"/>
</dbReference>
<dbReference type="InterPro" id="IPR000700">
    <property type="entry name" value="PAS-assoc_C"/>
</dbReference>
<keyword evidence="8" id="KW-0902">Two-component regulatory system</keyword>
<evidence type="ECO:0000313" key="12">
    <source>
        <dbReference type="EMBL" id="UVW36045.1"/>
    </source>
</evidence>
<evidence type="ECO:0000256" key="2">
    <source>
        <dbReference type="ARBA" id="ARBA00012438"/>
    </source>
</evidence>
<evidence type="ECO:0000313" key="13">
    <source>
        <dbReference type="Proteomes" id="UP001059934"/>
    </source>
</evidence>
<dbReference type="EC" id="2.7.13.3" evidence="2"/>
<sequence>MHDTTDIIMDYLELPRPVALLLDAAGNIEHLSDDTCTLLGYSLSDLLGVNWISQCLPRSWQQKTKTIFDSLIHHDHNNSEQYVYPIVSKTGERFIFSWHSEARRDPSGNYIGSITTGIKIRDNALQEKNSLLQSAARNQAVLDNAIEAIISINSSGIITHVNKTTEKIFGYHESELVGNNIWLLLPDAEFGGSENDISEYLEAGNNAGGFNQELQARHRNGSSLTIELTVAEIVIAGVRSFTGIMRDIRERKINEEHLRKSQEEVQQARDHLAHLDRLHIASEMSTSIAHELNQPLTAISMYAQACRNLLKKGPLDNQALLPTLSRIDKQAQRAGEIIRNIRTLVGKQNPHHQLTDINNLIQNTIELAQVDVECRAIRFQCDCCEQLPMIEVVLGQIQQVILNLIRNACDAMINTSAEDKCITIISQNNPSGFITIRVRDRGVGINSDHSDKLFRAFFSTKSYGMGMGLAISHSIISHHGGEMKVNHQYKEGAEIIFTLPIIPTLKGQSDEH</sequence>
<dbReference type="SUPFAM" id="SSF55874">
    <property type="entry name" value="ATPase domain of HSP90 chaperone/DNA topoisomerase II/histidine kinase"/>
    <property type="match status" value="1"/>
</dbReference>
<keyword evidence="13" id="KW-1185">Reference proteome</keyword>
<dbReference type="InterPro" id="IPR035965">
    <property type="entry name" value="PAS-like_dom_sf"/>
</dbReference>
<evidence type="ECO:0000256" key="1">
    <source>
        <dbReference type="ARBA" id="ARBA00000085"/>
    </source>
</evidence>
<keyword evidence="4" id="KW-0808">Transferase</keyword>
<name>A0ABY5TRR9_9GAMM</name>
<dbReference type="InterPro" id="IPR000014">
    <property type="entry name" value="PAS"/>
</dbReference>
<comment type="catalytic activity">
    <reaction evidence="1">
        <text>ATP + protein L-histidine = ADP + protein N-phospho-L-histidine.</text>
        <dbReference type="EC" id="2.7.13.3"/>
    </reaction>
</comment>
<keyword evidence="5" id="KW-0547">Nucleotide-binding</keyword>
<organism evidence="12 13">
    <name type="scientific">SAR92 clade bacterium H455</name>
    <dbReference type="NCBI Taxonomy" id="2974818"/>
    <lineage>
        <taxon>Bacteria</taxon>
        <taxon>Pseudomonadati</taxon>
        <taxon>Pseudomonadota</taxon>
        <taxon>Gammaproteobacteria</taxon>
        <taxon>Cellvibrionales</taxon>
        <taxon>Porticoccaceae</taxon>
        <taxon>SAR92 clade</taxon>
    </lineage>
</organism>
<dbReference type="InterPro" id="IPR003661">
    <property type="entry name" value="HisK_dim/P_dom"/>
</dbReference>
<dbReference type="InterPro" id="IPR005467">
    <property type="entry name" value="His_kinase_dom"/>
</dbReference>